<evidence type="ECO:0000256" key="1">
    <source>
        <dbReference type="ARBA" id="ARBA00006484"/>
    </source>
</evidence>
<gene>
    <name evidence="3" type="ORF">SAMN05444487_110125</name>
</gene>
<comment type="similarity">
    <text evidence="1">Belongs to the short-chain dehydrogenases/reductases (SDR) family.</text>
</comment>
<dbReference type="PANTHER" id="PTHR43477:SF1">
    <property type="entry name" value="DIHYDROANTICAPSIN 7-DEHYDROGENASE"/>
    <property type="match status" value="1"/>
</dbReference>
<dbReference type="NCBIfam" id="NF005449">
    <property type="entry name" value="PRK07041.1"/>
    <property type="match status" value="1"/>
</dbReference>
<dbReference type="InterPro" id="IPR051122">
    <property type="entry name" value="SDR_DHRS6-like"/>
</dbReference>
<protein>
    <submittedName>
        <fullName evidence="3">NAD(P)-dependent dehydrogenase, short-chain alcohol dehydrogenase family</fullName>
    </submittedName>
</protein>
<dbReference type="STRING" id="1048340.SAMN05444487_110125"/>
<dbReference type="InterPro" id="IPR002347">
    <property type="entry name" value="SDR_fam"/>
</dbReference>
<dbReference type="CDD" id="cd11731">
    <property type="entry name" value="Lin1944_like_SDR_c"/>
    <property type="match status" value="1"/>
</dbReference>
<dbReference type="Gene3D" id="3.40.50.720">
    <property type="entry name" value="NAD(P)-binding Rossmann-like Domain"/>
    <property type="match status" value="1"/>
</dbReference>
<dbReference type="RefSeq" id="WP_091740632.1">
    <property type="nucleotide sequence ID" value="NZ_FNNQ01000010.1"/>
</dbReference>
<evidence type="ECO:0000256" key="2">
    <source>
        <dbReference type="ARBA" id="ARBA00023002"/>
    </source>
</evidence>
<evidence type="ECO:0000313" key="4">
    <source>
        <dbReference type="Proteomes" id="UP000198534"/>
    </source>
</evidence>
<dbReference type="GO" id="GO:0016491">
    <property type="term" value="F:oxidoreductase activity"/>
    <property type="evidence" value="ECO:0007669"/>
    <property type="project" value="UniProtKB-KW"/>
</dbReference>
<evidence type="ECO:0000313" key="3">
    <source>
        <dbReference type="EMBL" id="SDX12673.1"/>
    </source>
</evidence>
<dbReference type="InterPro" id="IPR036291">
    <property type="entry name" value="NAD(P)-bd_dom_sf"/>
</dbReference>
<reference evidence="3 4" key="1">
    <citation type="submission" date="2016-10" db="EMBL/GenBank/DDBJ databases">
        <authorList>
            <person name="de Groot N.N."/>
        </authorList>
    </citation>
    <scope>NUCLEOTIDE SEQUENCE [LARGE SCALE GENOMIC DNA]</scope>
    <source>
        <strain evidence="3 4">DSM 45610</strain>
    </source>
</reference>
<dbReference type="SUPFAM" id="SSF51735">
    <property type="entry name" value="NAD(P)-binding Rossmann-fold domains"/>
    <property type="match status" value="1"/>
</dbReference>
<dbReference type="AlphaFoldDB" id="A0A1H2Z5C4"/>
<keyword evidence="2" id="KW-0560">Oxidoreductase</keyword>
<dbReference type="Pfam" id="PF13561">
    <property type="entry name" value="adh_short_C2"/>
    <property type="match status" value="1"/>
</dbReference>
<dbReference type="EMBL" id="FNNQ01000010">
    <property type="protein sequence ID" value="SDX12673.1"/>
    <property type="molecule type" value="Genomic_DNA"/>
</dbReference>
<proteinExistence type="inferred from homology"/>
<dbReference type="Proteomes" id="UP000198534">
    <property type="component" value="Unassembled WGS sequence"/>
</dbReference>
<keyword evidence="4" id="KW-1185">Reference proteome</keyword>
<dbReference type="OrthoDB" id="9806974at2"/>
<dbReference type="PANTHER" id="PTHR43477">
    <property type="entry name" value="DIHYDROANTICAPSIN 7-DEHYDROGENASE"/>
    <property type="match status" value="1"/>
</dbReference>
<organism evidence="3 4">
    <name type="scientific">Marininema mesophilum</name>
    <dbReference type="NCBI Taxonomy" id="1048340"/>
    <lineage>
        <taxon>Bacteria</taxon>
        <taxon>Bacillati</taxon>
        <taxon>Bacillota</taxon>
        <taxon>Bacilli</taxon>
        <taxon>Bacillales</taxon>
        <taxon>Thermoactinomycetaceae</taxon>
        <taxon>Marininema</taxon>
    </lineage>
</organism>
<accession>A0A1H2Z5C4</accession>
<name>A0A1H2Z5C4_9BACL</name>
<sequence length="238" mass="25565">MSLRGQKVIVFGGSSGIGLSVAELVAKEGAHVIIASRSREKLERAARSIEGEVSLHTVDMTEEKSVRDFFAEVGAFDHLVNTAADGPKGKFLELETTQAKVMMESKYWGQYHTAKFGAPLLNKGGSITFTTGVLSRKPMVGTSILSAVNGGLEGLTRALAFELQPIRVNAVSPGIVKTPLYDGMSEADRERYFSETAEALPVGKVAEARDIAEAYLYLMKNSFSTGTVLHVDGGHPLM</sequence>
<dbReference type="PRINTS" id="PR00081">
    <property type="entry name" value="GDHRDH"/>
</dbReference>